<dbReference type="HOGENOM" id="CLU_153062_1_0_4"/>
<dbReference type="Gene3D" id="3.10.20.440">
    <property type="entry name" value="2Fe-2S iron-sulphur cluster binding domain, sarcosine oxidase, alpha subunit, N-terminal domain"/>
    <property type="match status" value="1"/>
</dbReference>
<protein>
    <recommendedName>
        <fullName evidence="3">NAD(FAD)-dependent dehydrogenase</fullName>
    </recommendedName>
</protein>
<dbReference type="EMBL" id="CP000380">
    <property type="protein sequence ID" value="ABF80570.1"/>
    <property type="molecule type" value="Genomic_DNA"/>
</dbReference>
<reference evidence="2" key="1">
    <citation type="submission" date="2006-05" db="EMBL/GenBank/DDBJ databases">
        <title>Complete sequence of chromosome 3 of Burkholderia cenocepacia AU 1054.</title>
        <authorList>
            <consortium name="US DOE Joint Genome Institute"/>
            <person name="Copeland A."/>
            <person name="Lucas S."/>
            <person name="Lapidus A."/>
            <person name="Barry K."/>
            <person name="Detter J.C."/>
            <person name="Glavina del Rio T."/>
            <person name="Hammon N."/>
            <person name="Israni S."/>
            <person name="Dalin E."/>
            <person name="Tice H."/>
            <person name="Pitluck S."/>
            <person name="Chain P."/>
            <person name="Malfatti S."/>
            <person name="Shin M."/>
            <person name="Vergez L."/>
            <person name="Schmutz J."/>
            <person name="Larimer F."/>
            <person name="Land M."/>
            <person name="Hauser L."/>
            <person name="Kyrpides N."/>
            <person name="Lykidis A."/>
            <person name="LiPuma J.J."/>
            <person name="Konstantinidis K."/>
            <person name="Tiedje J.M."/>
            <person name="Richardson P."/>
        </authorList>
    </citation>
    <scope>NUCLEOTIDE SEQUENCE [LARGE SCALE GENOMIC DNA]</scope>
    <source>
        <strain evidence="2">AU 1054</strain>
    </source>
</reference>
<keyword evidence="1" id="KW-0560">Oxidoreductase</keyword>
<dbReference type="SUPFAM" id="SSF54292">
    <property type="entry name" value="2Fe-2S ferredoxin-like"/>
    <property type="match status" value="1"/>
</dbReference>
<dbReference type="GO" id="GO:0016491">
    <property type="term" value="F:oxidoreductase activity"/>
    <property type="evidence" value="ECO:0007669"/>
    <property type="project" value="UniProtKB-KW"/>
</dbReference>
<dbReference type="AlphaFoldDB" id="A0A0H2XZU7"/>
<evidence type="ECO:0000256" key="1">
    <source>
        <dbReference type="ARBA" id="ARBA00023002"/>
    </source>
</evidence>
<proteinExistence type="predicted"/>
<evidence type="ECO:0000313" key="2">
    <source>
        <dbReference type="EMBL" id="ABF80570.1"/>
    </source>
</evidence>
<organism evidence="2">
    <name type="scientific">Burkholderia orbicola (strain AU 1054)</name>
    <dbReference type="NCBI Taxonomy" id="331271"/>
    <lineage>
        <taxon>Bacteria</taxon>
        <taxon>Pseudomonadati</taxon>
        <taxon>Pseudomonadota</taxon>
        <taxon>Betaproteobacteria</taxon>
        <taxon>Burkholderiales</taxon>
        <taxon>Burkholderiaceae</taxon>
        <taxon>Burkholderia</taxon>
        <taxon>Burkholderia cepacia complex</taxon>
        <taxon>Burkholderia orbicola</taxon>
    </lineage>
</organism>
<dbReference type="InterPro" id="IPR036010">
    <property type="entry name" value="2Fe-2S_ferredoxin-like_sf"/>
</dbReference>
<gene>
    <name evidence="2" type="ordered locus">Bcen_5701</name>
</gene>
<evidence type="ECO:0008006" key="3">
    <source>
        <dbReference type="Google" id="ProtNLM"/>
    </source>
</evidence>
<name>A0A0H2XZU7_BURO1</name>
<sequence length="99" mass="10200" precursor="true">MFESLVPAAALLERVRIHIDGTPHDVPAHYSVAAAMLAAGSASCRTSAVSGAPRGPFCMMGVCFDCLVEIDGVPNVQGCMTPVADGMQVSAMHGKARLA</sequence>
<dbReference type="GO" id="GO:0051536">
    <property type="term" value="F:iron-sulfur cluster binding"/>
    <property type="evidence" value="ECO:0007669"/>
    <property type="project" value="InterPro"/>
</dbReference>
<dbReference type="Pfam" id="PF13510">
    <property type="entry name" value="Fer2_4"/>
    <property type="match status" value="1"/>
</dbReference>
<accession>A0A0H2XZU7</accession>
<dbReference type="InterPro" id="IPR042204">
    <property type="entry name" value="2Fe-2S-bd_N"/>
</dbReference>